<dbReference type="AlphaFoldDB" id="A0A3N0V1Y3"/>
<evidence type="ECO:0000313" key="2">
    <source>
        <dbReference type="Proteomes" id="UP000282106"/>
    </source>
</evidence>
<keyword evidence="2" id="KW-1185">Reference proteome</keyword>
<name>A0A3N0V1Y3_9GAMM</name>
<protein>
    <submittedName>
        <fullName evidence="1">SRPBCC domain-containing protein</fullName>
    </submittedName>
</protein>
<comment type="caution">
    <text evidence="1">The sequence shown here is derived from an EMBL/GenBank/DDBJ whole genome shotgun (WGS) entry which is preliminary data.</text>
</comment>
<dbReference type="InParanoid" id="A0A3N0V1Y3"/>
<dbReference type="InterPro" id="IPR023393">
    <property type="entry name" value="START-like_dom_sf"/>
</dbReference>
<dbReference type="InterPro" id="IPR019587">
    <property type="entry name" value="Polyketide_cyclase/dehydratase"/>
</dbReference>
<gene>
    <name evidence="1" type="ORF">ED208_14850</name>
</gene>
<dbReference type="CDD" id="cd07822">
    <property type="entry name" value="SRPBCC_4"/>
    <property type="match status" value="1"/>
</dbReference>
<accession>A0A3N0V1Y3</accession>
<dbReference type="EMBL" id="RJVO01000008">
    <property type="protein sequence ID" value="ROH86715.1"/>
    <property type="molecule type" value="Genomic_DNA"/>
</dbReference>
<dbReference type="Pfam" id="PF10604">
    <property type="entry name" value="Polyketide_cyc2"/>
    <property type="match status" value="1"/>
</dbReference>
<dbReference type="Gene3D" id="3.30.530.20">
    <property type="match status" value="1"/>
</dbReference>
<dbReference type="RefSeq" id="WP_123212704.1">
    <property type="nucleotide sequence ID" value="NZ_RJVO01000008.1"/>
</dbReference>
<proteinExistence type="predicted"/>
<organism evidence="1 2">
    <name type="scientific">Stagnimonas aquatica</name>
    <dbReference type="NCBI Taxonomy" id="2689987"/>
    <lineage>
        <taxon>Bacteria</taxon>
        <taxon>Pseudomonadati</taxon>
        <taxon>Pseudomonadota</taxon>
        <taxon>Gammaproteobacteria</taxon>
        <taxon>Nevskiales</taxon>
        <taxon>Nevskiaceae</taxon>
        <taxon>Stagnimonas</taxon>
    </lineage>
</organism>
<sequence>MYVIEKTLEIKAPAAVVWEVITDVEKYPEWNPFQVEFRTTFKPGDPIDMRVKLLARPQPQREFVKEYVEGKRFVYCMKPVPGTLSSLRSQEVESLGPELTRYRSHFHLAGWLRHVVVALLGGRLQAGFAGAIAGVQTRSEALWAQRKA</sequence>
<dbReference type="SUPFAM" id="SSF55961">
    <property type="entry name" value="Bet v1-like"/>
    <property type="match status" value="1"/>
</dbReference>
<evidence type="ECO:0000313" key="1">
    <source>
        <dbReference type="EMBL" id="ROH86715.1"/>
    </source>
</evidence>
<reference evidence="1 2" key="1">
    <citation type="submission" date="2018-10" db="EMBL/GenBank/DDBJ databases">
        <authorList>
            <person name="Chen W.-M."/>
        </authorList>
    </citation>
    <scope>NUCLEOTIDE SEQUENCE [LARGE SCALE GENOMIC DNA]</scope>
    <source>
        <strain evidence="1 2">THS-13</strain>
    </source>
</reference>
<dbReference type="Proteomes" id="UP000282106">
    <property type="component" value="Unassembled WGS sequence"/>
</dbReference>